<dbReference type="InterPro" id="IPR047928">
    <property type="entry name" value="Perm_prefix_1"/>
</dbReference>
<feature type="transmembrane region" description="Helical" evidence="1">
    <location>
        <begin position="173"/>
        <end position="190"/>
    </location>
</feature>
<accession>A0ABP3URR8</accession>
<keyword evidence="1" id="KW-0812">Transmembrane</keyword>
<reference evidence="3" key="1">
    <citation type="journal article" date="2019" name="Int. J. Syst. Evol. Microbiol.">
        <title>The Global Catalogue of Microorganisms (GCM) 10K type strain sequencing project: providing services to taxonomists for standard genome sequencing and annotation.</title>
        <authorList>
            <consortium name="The Broad Institute Genomics Platform"/>
            <consortium name="The Broad Institute Genome Sequencing Center for Infectious Disease"/>
            <person name="Wu L."/>
            <person name="Ma J."/>
        </authorList>
    </citation>
    <scope>NUCLEOTIDE SEQUENCE [LARGE SCALE GENOMIC DNA]</scope>
    <source>
        <strain evidence="3">JCM 1407</strain>
    </source>
</reference>
<evidence type="ECO:0000256" key="1">
    <source>
        <dbReference type="SAM" id="Phobius"/>
    </source>
</evidence>
<keyword evidence="3" id="KW-1185">Reference proteome</keyword>
<dbReference type="Proteomes" id="UP001501510">
    <property type="component" value="Unassembled WGS sequence"/>
</dbReference>
<gene>
    <name evidence="2" type="ORF">GCM10008906_13520</name>
</gene>
<comment type="caution">
    <text evidence="2">The sequence shown here is derived from an EMBL/GenBank/DDBJ whole genome shotgun (WGS) entry which is preliminary data.</text>
</comment>
<protein>
    <submittedName>
        <fullName evidence="2">Permease prefix domain 1-containing protein</fullName>
    </submittedName>
</protein>
<feature type="transmembrane region" description="Helical" evidence="1">
    <location>
        <begin position="116"/>
        <end position="135"/>
    </location>
</feature>
<organism evidence="2 3">
    <name type="scientific">Clostridium oceanicum</name>
    <dbReference type="NCBI Taxonomy" id="1543"/>
    <lineage>
        <taxon>Bacteria</taxon>
        <taxon>Bacillati</taxon>
        <taxon>Bacillota</taxon>
        <taxon>Clostridia</taxon>
        <taxon>Eubacteriales</taxon>
        <taxon>Clostridiaceae</taxon>
        <taxon>Clostridium</taxon>
    </lineage>
</organism>
<evidence type="ECO:0000313" key="3">
    <source>
        <dbReference type="Proteomes" id="UP001501510"/>
    </source>
</evidence>
<dbReference type="RefSeq" id="WP_343760169.1">
    <property type="nucleotide sequence ID" value="NZ_BAAACG010000008.1"/>
</dbReference>
<proteinExistence type="predicted"/>
<feature type="transmembrane region" description="Helical" evidence="1">
    <location>
        <begin position="87"/>
        <end position="110"/>
    </location>
</feature>
<keyword evidence="1" id="KW-1133">Transmembrane helix</keyword>
<dbReference type="EMBL" id="BAAACG010000008">
    <property type="protein sequence ID" value="GAA0737404.1"/>
    <property type="molecule type" value="Genomic_DNA"/>
</dbReference>
<sequence>MYENLRESFNSVFEDIPKTKAAKELKDELWGNVIERYNDSKNEGKTEQEAIDNAIDGIGDVDELFKGLEIEDMFDRSSMDKYRKKHALVLTGAIGTYILSIVVTILLSEVFQVNENIVGCVLILMCGIATCVLVYHHSSRPRYVKQEDTVVEEFKEWKSSSVKERQIQSSIKSVMWTLIVAIYIIISFVFNIWAYSWVIFIIGAAVERIIVLVFQLKE</sequence>
<keyword evidence="1" id="KW-0472">Membrane</keyword>
<name>A0ABP3URR8_9CLOT</name>
<feature type="transmembrane region" description="Helical" evidence="1">
    <location>
        <begin position="196"/>
        <end position="216"/>
    </location>
</feature>
<dbReference type="NCBIfam" id="NF038403">
    <property type="entry name" value="perm_prefix_1"/>
    <property type="match status" value="1"/>
</dbReference>
<evidence type="ECO:0000313" key="2">
    <source>
        <dbReference type="EMBL" id="GAA0737404.1"/>
    </source>
</evidence>